<keyword evidence="2" id="KW-1185">Reference proteome</keyword>
<accession>A0A3P7LSV3</accession>
<dbReference type="EMBL" id="UYYB01140831">
    <property type="protein sequence ID" value="VDM85465.1"/>
    <property type="molecule type" value="Genomic_DNA"/>
</dbReference>
<name>A0A3P7LSV3_STRVU</name>
<evidence type="ECO:0008006" key="3">
    <source>
        <dbReference type="Google" id="ProtNLM"/>
    </source>
</evidence>
<dbReference type="OrthoDB" id="38045at2759"/>
<dbReference type="Proteomes" id="UP000270094">
    <property type="component" value="Unassembled WGS sequence"/>
</dbReference>
<evidence type="ECO:0000313" key="1">
    <source>
        <dbReference type="EMBL" id="VDM85465.1"/>
    </source>
</evidence>
<dbReference type="InterPro" id="IPR036188">
    <property type="entry name" value="FAD/NAD-bd_sf"/>
</dbReference>
<evidence type="ECO:0000313" key="2">
    <source>
        <dbReference type="Proteomes" id="UP000270094"/>
    </source>
</evidence>
<gene>
    <name evidence="1" type="ORF">SVUK_LOCUS20463</name>
</gene>
<protein>
    <recommendedName>
        <fullName evidence="3">Amine oxidase domain-containing protein</fullName>
    </recommendedName>
</protein>
<proteinExistence type="predicted"/>
<dbReference type="Gene3D" id="3.50.50.60">
    <property type="entry name" value="FAD/NAD(P)-binding domain"/>
    <property type="match status" value="1"/>
</dbReference>
<sequence>GYYSSKSAKTCRCTFLSNFNERLTPNAALFWSVLVEIGMAVDEQIHEEAIIERTINDLMEHGIIYPTSKIESRWIHVLPYGYPIPTLNRDEEFGSWRYEVANQDHSFTMGADVVDKILYGKEESI</sequence>
<feature type="non-terminal residue" evidence="1">
    <location>
        <position position="1"/>
    </location>
</feature>
<organism evidence="1 2">
    <name type="scientific">Strongylus vulgaris</name>
    <name type="common">Blood worm</name>
    <dbReference type="NCBI Taxonomy" id="40348"/>
    <lineage>
        <taxon>Eukaryota</taxon>
        <taxon>Metazoa</taxon>
        <taxon>Ecdysozoa</taxon>
        <taxon>Nematoda</taxon>
        <taxon>Chromadorea</taxon>
        <taxon>Rhabditida</taxon>
        <taxon>Rhabditina</taxon>
        <taxon>Rhabditomorpha</taxon>
        <taxon>Strongyloidea</taxon>
        <taxon>Strongylidae</taxon>
        <taxon>Strongylus</taxon>
    </lineage>
</organism>
<dbReference type="AlphaFoldDB" id="A0A3P7LSV3"/>
<reference evidence="1 2" key="1">
    <citation type="submission" date="2018-11" db="EMBL/GenBank/DDBJ databases">
        <authorList>
            <consortium name="Pathogen Informatics"/>
        </authorList>
    </citation>
    <scope>NUCLEOTIDE SEQUENCE [LARGE SCALE GENOMIC DNA]</scope>
</reference>